<organism evidence="10 11">
    <name type="scientific">Gemmobacter lanyuensis</name>
    <dbReference type="NCBI Taxonomy" id="1054497"/>
    <lineage>
        <taxon>Bacteria</taxon>
        <taxon>Pseudomonadati</taxon>
        <taxon>Pseudomonadota</taxon>
        <taxon>Alphaproteobacteria</taxon>
        <taxon>Rhodobacterales</taxon>
        <taxon>Paracoccaceae</taxon>
        <taxon>Gemmobacter</taxon>
    </lineage>
</organism>
<evidence type="ECO:0000256" key="7">
    <source>
        <dbReference type="ARBA" id="ARBA00023136"/>
    </source>
</evidence>
<evidence type="ECO:0000256" key="5">
    <source>
        <dbReference type="ARBA" id="ARBA00022989"/>
    </source>
</evidence>
<keyword evidence="11" id="KW-1185">Reference proteome</keyword>
<evidence type="ECO:0000256" key="6">
    <source>
        <dbReference type="ARBA" id="ARBA00023065"/>
    </source>
</evidence>
<feature type="transmembrane region" description="Helical" evidence="9">
    <location>
        <begin position="202"/>
        <end position="223"/>
    </location>
</feature>
<reference evidence="10" key="1">
    <citation type="journal article" date="2014" name="Int. J. Syst. Evol. Microbiol.">
        <title>Complete genome sequence of Corynebacterium casei LMG S-19264T (=DSM 44701T), isolated from a smear-ripened cheese.</title>
        <authorList>
            <consortium name="US DOE Joint Genome Institute (JGI-PGF)"/>
            <person name="Walter F."/>
            <person name="Albersmeier A."/>
            <person name="Kalinowski J."/>
            <person name="Ruckert C."/>
        </authorList>
    </citation>
    <scope>NUCLEOTIDE SEQUENCE</scope>
    <source>
        <strain evidence="10">KCTC 23714</strain>
    </source>
</reference>
<proteinExistence type="inferred from homology"/>
<evidence type="ECO:0000256" key="9">
    <source>
        <dbReference type="SAM" id="Phobius"/>
    </source>
</evidence>
<gene>
    <name evidence="10" type="ORF">GCM10011452_07780</name>
</gene>
<comment type="caution">
    <text evidence="10">The sequence shown here is derived from an EMBL/GenBank/DDBJ whole genome shotgun (WGS) entry which is preliminary data.</text>
</comment>
<accession>A0A918ING6</accession>
<evidence type="ECO:0000256" key="3">
    <source>
        <dbReference type="ARBA" id="ARBA00022475"/>
    </source>
</evidence>
<dbReference type="RefSeq" id="WP_189632476.1">
    <property type="nucleotide sequence ID" value="NZ_BMYQ01000001.1"/>
</dbReference>
<feature type="transmembrane region" description="Helical" evidence="9">
    <location>
        <begin position="229"/>
        <end position="246"/>
    </location>
</feature>
<evidence type="ECO:0008006" key="12">
    <source>
        <dbReference type="Google" id="ProtNLM"/>
    </source>
</evidence>
<dbReference type="GO" id="GO:0005886">
    <property type="term" value="C:plasma membrane"/>
    <property type="evidence" value="ECO:0007669"/>
    <property type="project" value="UniProtKB-SubCell"/>
</dbReference>
<keyword evidence="7 9" id="KW-0472">Membrane</keyword>
<evidence type="ECO:0000256" key="4">
    <source>
        <dbReference type="ARBA" id="ARBA00022692"/>
    </source>
</evidence>
<dbReference type="EMBL" id="BMYQ01000001">
    <property type="protein sequence ID" value="GGW23247.1"/>
    <property type="molecule type" value="Genomic_DNA"/>
</dbReference>
<dbReference type="InterPro" id="IPR044669">
    <property type="entry name" value="YneE/VCCN1/2-like"/>
</dbReference>
<dbReference type="AlphaFoldDB" id="A0A918ING6"/>
<sequence length="296" mass="32103">MIIRDKPGILQLLFAVRGSVLPHIALELTVVAGLSVLLVVVDRHLLALPHVSAQPFALFGVALSLFLGFRNNAAYDRWWEARKLWGGLLADARSLAREAEVFLPEAADRHGLLRGMVAFLHLHRCQLRGLAPDEVTRARVAAAGLEVPGVEAALTQISGRVAAAYRAGRLDGFGARTISTRLTGIGLAQAGCERIRATPLPYVYSLLVFRTTWLYVLLLPLALLENSGWMTPVFTVIVAYTFFGLAEVTEELAHPFGATANALPLDAICRAVEISLAPHLGEEAPPPLLPVNFRLD</sequence>
<feature type="transmembrane region" description="Helical" evidence="9">
    <location>
        <begin position="47"/>
        <end position="69"/>
    </location>
</feature>
<keyword evidence="3" id="KW-1003">Cell membrane</keyword>
<dbReference type="Pfam" id="PF25539">
    <property type="entry name" value="Bestrophin_2"/>
    <property type="match status" value="1"/>
</dbReference>
<evidence type="ECO:0000256" key="8">
    <source>
        <dbReference type="ARBA" id="ARBA00034708"/>
    </source>
</evidence>
<keyword evidence="5 9" id="KW-1133">Transmembrane helix</keyword>
<name>A0A918ING6_9RHOB</name>
<dbReference type="Proteomes" id="UP000628984">
    <property type="component" value="Unassembled WGS sequence"/>
</dbReference>
<protein>
    <recommendedName>
        <fullName evidence="12">Bestrophin</fullName>
    </recommendedName>
</protein>
<keyword evidence="4 9" id="KW-0812">Transmembrane</keyword>
<feature type="transmembrane region" description="Helical" evidence="9">
    <location>
        <begin position="20"/>
        <end position="41"/>
    </location>
</feature>
<evidence type="ECO:0000256" key="2">
    <source>
        <dbReference type="ARBA" id="ARBA00022448"/>
    </source>
</evidence>
<comment type="similarity">
    <text evidence="8">Belongs to the anion channel-forming bestrophin (TC 1.A.46) family.</text>
</comment>
<evidence type="ECO:0000313" key="10">
    <source>
        <dbReference type="EMBL" id="GGW23247.1"/>
    </source>
</evidence>
<keyword evidence="6" id="KW-0406">Ion transport</keyword>
<comment type="subcellular location">
    <subcellularLocation>
        <location evidence="1">Cell membrane</location>
        <topology evidence="1">Multi-pass membrane protein</topology>
    </subcellularLocation>
</comment>
<evidence type="ECO:0000256" key="1">
    <source>
        <dbReference type="ARBA" id="ARBA00004651"/>
    </source>
</evidence>
<keyword evidence="2" id="KW-0813">Transport</keyword>
<dbReference type="PANTHER" id="PTHR33281">
    <property type="entry name" value="UPF0187 PROTEIN YNEE"/>
    <property type="match status" value="1"/>
</dbReference>
<dbReference type="PANTHER" id="PTHR33281:SF19">
    <property type="entry name" value="VOLTAGE-DEPENDENT ANION CHANNEL-FORMING PROTEIN YNEE"/>
    <property type="match status" value="1"/>
</dbReference>
<dbReference type="GO" id="GO:0005254">
    <property type="term" value="F:chloride channel activity"/>
    <property type="evidence" value="ECO:0007669"/>
    <property type="project" value="InterPro"/>
</dbReference>
<evidence type="ECO:0000313" key="11">
    <source>
        <dbReference type="Proteomes" id="UP000628984"/>
    </source>
</evidence>
<reference evidence="10" key="2">
    <citation type="submission" date="2020-09" db="EMBL/GenBank/DDBJ databases">
        <authorList>
            <person name="Sun Q."/>
            <person name="Kim S."/>
        </authorList>
    </citation>
    <scope>NUCLEOTIDE SEQUENCE</scope>
    <source>
        <strain evidence="10">KCTC 23714</strain>
    </source>
</reference>